<evidence type="ECO:0000256" key="1">
    <source>
        <dbReference type="PROSITE-ProRule" id="PRU00244"/>
    </source>
</evidence>
<feature type="domain" description="MHYT" evidence="6">
    <location>
        <begin position="21"/>
        <end position="220"/>
    </location>
</feature>
<dbReference type="InterPro" id="IPR013655">
    <property type="entry name" value="PAS_fold_3"/>
</dbReference>
<dbReference type="PANTHER" id="PTHR44757">
    <property type="entry name" value="DIGUANYLATE CYCLASE DGCP"/>
    <property type="match status" value="1"/>
</dbReference>
<dbReference type="InterPro" id="IPR043128">
    <property type="entry name" value="Rev_trsase/Diguanyl_cyclase"/>
</dbReference>
<dbReference type="Gene3D" id="3.30.70.270">
    <property type="match status" value="1"/>
</dbReference>
<feature type="domain" description="GGDEF" evidence="5">
    <location>
        <begin position="443"/>
        <end position="581"/>
    </location>
</feature>
<feature type="domain" description="EAL" evidence="4">
    <location>
        <begin position="590"/>
        <end position="842"/>
    </location>
</feature>
<keyword evidence="1" id="KW-1133">Transmembrane helix</keyword>
<keyword evidence="1" id="KW-0812">Transmembrane</keyword>
<dbReference type="NCBIfam" id="TIGR00229">
    <property type="entry name" value="sensory_box"/>
    <property type="match status" value="1"/>
</dbReference>
<dbReference type="EMBL" id="JALJYF010000002">
    <property type="protein sequence ID" value="MCP1727660.1"/>
    <property type="molecule type" value="Genomic_DNA"/>
</dbReference>
<dbReference type="InterPro" id="IPR001633">
    <property type="entry name" value="EAL_dom"/>
</dbReference>
<dbReference type="InterPro" id="IPR029787">
    <property type="entry name" value="Nucleotide_cyclase"/>
</dbReference>
<dbReference type="PROSITE" id="PS50112">
    <property type="entry name" value="PAS"/>
    <property type="match status" value="1"/>
</dbReference>
<dbReference type="RefSeq" id="WP_253448216.1">
    <property type="nucleotide sequence ID" value="NZ_JALJYF010000002.1"/>
</dbReference>
<organism evidence="7 8">
    <name type="scientific">Natronospira proteinivora</name>
    <dbReference type="NCBI Taxonomy" id="1807133"/>
    <lineage>
        <taxon>Bacteria</taxon>
        <taxon>Pseudomonadati</taxon>
        <taxon>Pseudomonadota</taxon>
        <taxon>Gammaproteobacteria</taxon>
        <taxon>Natronospirales</taxon>
        <taxon>Natronospiraceae</taxon>
        <taxon>Natronospira</taxon>
    </lineage>
</organism>
<dbReference type="InterPro" id="IPR052155">
    <property type="entry name" value="Biofilm_reg_signaling"/>
</dbReference>
<feature type="transmembrane region" description="Helical" evidence="1">
    <location>
        <begin position="193"/>
        <end position="213"/>
    </location>
</feature>
<dbReference type="SMART" id="SM00267">
    <property type="entry name" value="GGDEF"/>
    <property type="match status" value="1"/>
</dbReference>
<dbReference type="CDD" id="cd01949">
    <property type="entry name" value="GGDEF"/>
    <property type="match status" value="1"/>
</dbReference>
<evidence type="ECO:0000313" key="7">
    <source>
        <dbReference type="EMBL" id="MCP1727660.1"/>
    </source>
</evidence>
<dbReference type="InterPro" id="IPR000160">
    <property type="entry name" value="GGDEF_dom"/>
</dbReference>
<dbReference type="Gene3D" id="3.20.20.450">
    <property type="entry name" value="EAL domain"/>
    <property type="match status" value="1"/>
</dbReference>
<feature type="domain" description="PAC" evidence="3">
    <location>
        <begin position="360"/>
        <end position="411"/>
    </location>
</feature>
<dbReference type="NCBIfam" id="TIGR00254">
    <property type="entry name" value="GGDEF"/>
    <property type="match status" value="1"/>
</dbReference>
<name>A0ABT1G9T0_9GAMM</name>
<dbReference type="PROSITE" id="PS50883">
    <property type="entry name" value="EAL"/>
    <property type="match status" value="1"/>
</dbReference>
<dbReference type="Gene3D" id="3.30.450.20">
    <property type="entry name" value="PAS domain"/>
    <property type="match status" value="1"/>
</dbReference>
<dbReference type="SUPFAM" id="SSF141868">
    <property type="entry name" value="EAL domain-like"/>
    <property type="match status" value="1"/>
</dbReference>
<dbReference type="SUPFAM" id="SSF55785">
    <property type="entry name" value="PYP-like sensor domain (PAS domain)"/>
    <property type="match status" value="1"/>
</dbReference>
<dbReference type="Pfam" id="PF03707">
    <property type="entry name" value="MHYT"/>
    <property type="match status" value="2"/>
</dbReference>
<accession>A0ABT1G9T0</accession>
<dbReference type="PROSITE" id="PS50113">
    <property type="entry name" value="PAC"/>
    <property type="match status" value="1"/>
</dbReference>
<evidence type="ECO:0000313" key="8">
    <source>
        <dbReference type="Proteomes" id="UP001523550"/>
    </source>
</evidence>
<feature type="transmembrane region" description="Helical" evidence="1">
    <location>
        <begin position="153"/>
        <end position="173"/>
    </location>
</feature>
<dbReference type="InterPro" id="IPR000700">
    <property type="entry name" value="PAS-assoc_C"/>
</dbReference>
<comment type="caution">
    <text evidence="7">The sequence shown here is derived from an EMBL/GenBank/DDBJ whole genome shotgun (WGS) entry which is preliminary data.</text>
</comment>
<dbReference type="PROSITE" id="PS50887">
    <property type="entry name" value="GGDEF"/>
    <property type="match status" value="1"/>
</dbReference>
<evidence type="ECO:0000259" key="2">
    <source>
        <dbReference type="PROSITE" id="PS50112"/>
    </source>
</evidence>
<keyword evidence="8" id="KW-1185">Reference proteome</keyword>
<reference evidence="7 8" key="1">
    <citation type="submission" date="2022-03" db="EMBL/GenBank/DDBJ databases">
        <title>Genomic Encyclopedia of Type Strains, Phase III (KMG-III): the genomes of soil and plant-associated and newly described type strains.</title>
        <authorList>
            <person name="Whitman W."/>
        </authorList>
    </citation>
    <scope>NUCLEOTIDE SEQUENCE [LARGE SCALE GENOMIC DNA]</scope>
    <source>
        <strain evidence="7 8">BSker1</strain>
    </source>
</reference>
<evidence type="ECO:0000259" key="5">
    <source>
        <dbReference type="PROSITE" id="PS50887"/>
    </source>
</evidence>
<dbReference type="InterPro" id="IPR035965">
    <property type="entry name" value="PAS-like_dom_sf"/>
</dbReference>
<dbReference type="Proteomes" id="UP001523550">
    <property type="component" value="Unassembled WGS sequence"/>
</dbReference>
<dbReference type="SUPFAM" id="SSF55073">
    <property type="entry name" value="Nucleotide cyclase"/>
    <property type="match status" value="1"/>
</dbReference>
<dbReference type="CDD" id="cd00130">
    <property type="entry name" value="PAS"/>
    <property type="match status" value="1"/>
</dbReference>
<proteinExistence type="predicted"/>
<dbReference type="Pfam" id="PF00990">
    <property type="entry name" value="GGDEF"/>
    <property type="match status" value="1"/>
</dbReference>
<protein>
    <submittedName>
        <fullName evidence="7">Diguanylate cyclase (GGDEF)-like protein/PAS domain S-box-containing protein</fullName>
    </submittedName>
</protein>
<dbReference type="PANTHER" id="PTHR44757:SF2">
    <property type="entry name" value="BIOFILM ARCHITECTURE MAINTENANCE PROTEIN MBAA"/>
    <property type="match status" value="1"/>
</dbReference>
<feature type="transmembrane region" description="Helical" evidence="1">
    <location>
        <begin position="122"/>
        <end position="141"/>
    </location>
</feature>
<dbReference type="SMART" id="SM00052">
    <property type="entry name" value="EAL"/>
    <property type="match status" value="1"/>
</dbReference>
<feature type="transmembrane region" description="Helical" evidence="1">
    <location>
        <begin position="59"/>
        <end position="82"/>
    </location>
</feature>
<dbReference type="InterPro" id="IPR000014">
    <property type="entry name" value="PAS"/>
</dbReference>
<dbReference type="InterPro" id="IPR005330">
    <property type="entry name" value="MHYT_dom"/>
</dbReference>
<feature type="transmembrane region" description="Helical" evidence="1">
    <location>
        <begin position="25"/>
        <end position="47"/>
    </location>
</feature>
<evidence type="ECO:0000259" key="6">
    <source>
        <dbReference type="PROSITE" id="PS50924"/>
    </source>
</evidence>
<feature type="domain" description="PAS" evidence="2">
    <location>
        <begin position="299"/>
        <end position="357"/>
    </location>
</feature>
<evidence type="ECO:0000259" key="4">
    <source>
        <dbReference type="PROSITE" id="PS50883"/>
    </source>
</evidence>
<dbReference type="CDD" id="cd01948">
    <property type="entry name" value="EAL"/>
    <property type="match status" value="1"/>
</dbReference>
<dbReference type="Pfam" id="PF08447">
    <property type="entry name" value="PAS_3"/>
    <property type="match status" value="1"/>
</dbReference>
<dbReference type="PROSITE" id="PS50924">
    <property type="entry name" value="MHYT"/>
    <property type="match status" value="1"/>
</dbReference>
<dbReference type="Pfam" id="PF00563">
    <property type="entry name" value="EAL"/>
    <property type="match status" value="1"/>
</dbReference>
<sequence length="842" mass="93445">MPMIEMVNAEITGVLGYEGSYSGPLVMLSLIIAIMAAFASISHVDLMRSTPSRAIRFGWHLNGAVCLGIGVWTMHFTGMVAFQLPLPVQYHMTTTLASVLPAILAAYIALTVLQRTAPSARAILLGGTFMGLGIGAMHYLGMTGMVLDAEMTYQRSLVLLSVIVAVVMSNLALATPRLLGAFMVQRGLYQPLLFKLSSAVFMGLAISSLHYVAMAATRFLPGEAHSIALPGPNIDPNLIAGLAVGASLFILVTSTITVTLRHRIEAARLEAEISRGKALEIDNRFKKIVSRLPGVVYQFRMDADGTLSFPYASEAIRDIYGMTPEAVQHDANILTDIIHPDDLDGVFTAIQESAESMTVWRHEYRVNHPELGLRWLQGNAMPELTHDGAILWSGFITDITNKKQSEERIHQLAFYDELTGLPNRRLLEERMGSAQSISNRHACYGAMLFLDLDAFKRLNDTLGHSVGDELLKTLAYKLNDRLRDSDTVARIGGDEFVIILNEVGQEENDAAQRAGLFAEDIQSVITEPLHLSGHDYRCSASIGITLFRGDQDSREELLRRADTAMYQAKATGRNSIRFYNPALQATMEKRFRMESDLRNAIGGNGFFLVYQNQVDAKGITVGSEALLRWRHPEKGIISPIEFIPVAEDTGLILPLGHWVLKEACLQLRQWQRHEAFREHVISINVSAKQFHQKDFVDQVQKAVDGHEISPDLLKLELTESLVLEDIEDSTCKMQQLRALGIQLSMDDFGTGYSSMAYLSRLPFDEVKIDKSFVQSAGHHHAQRDWIIIEGIIGLAKNLRIRVIAEGVESEAQHAFLVQLGCQYFQGYYFGRPKDAETFAHAS</sequence>
<gene>
    <name evidence="7" type="ORF">J2T60_001660</name>
</gene>
<evidence type="ECO:0000259" key="3">
    <source>
        <dbReference type="PROSITE" id="PS50113"/>
    </source>
</evidence>
<dbReference type="InterPro" id="IPR035919">
    <property type="entry name" value="EAL_sf"/>
</dbReference>
<keyword evidence="1" id="KW-0472">Membrane</keyword>
<feature type="transmembrane region" description="Helical" evidence="1">
    <location>
        <begin position="88"/>
        <end position="110"/>
    </location>
</feature>